<organism evidence="1 2">
    <name type="scientific">Senna tora</name>
    <dbReference type="NCBI Taxonomy" id="362788"/>
    <lineage>
        <taxon>Eukaryota</taxon>
        <taxon>Viridiplantae</taxon>
        <taxon>Streptophyta</taxon>
        <taxon>Embryophyta</taxon>
        <taxon>Tracheophyta</taxon>
        <taxon>Spermatophyta</taxon>
        <taxon>Magnoliopsida</taxon>
        <taxon>eudicotyledons</taxon>
        <taxon>Gunneridae</taxon>
        <taxon>Pentapetalae</taxon>
        <taxon>rosids</taxon>
        <taxon>fabids</taxon>
        <taxon>Fabales</taxon>
        <taxon>Fabaceae</taxon>
        <taxon>Caesalpinioideae</taxon>
        <taxon>Cassia clade</taxon>
        <taxon>Senna</taxon>
    </lineage>
</organism>
<sequence length="62" mass="6648">MHGVGGKGKQVGGIVGTLKGLMAFWYSGNGGRYGTSKEKDEVYMGMRETMDKADVFRVMGIG</sequence>
<name>A0A834WM19_9FABA</name>
<reference evidence="1" key="1">
    <citation type="submission" date="2020-09" db="EMBL/GenBank/DDBJ databases">
        <title>Genome-Enabled Discovery of Anthraquinone Biosynthesis in Senna tora.</title>
        <authorList>
            <person name="Kang S.-H."/>
            <person name="Pandey R.P."/>
            <person name="Lee C.-M."/>
            <person name="Sim J.-S."/>
            <person name="Jeong J.-T."/>
            <person name="Choi B.-S."/>
            <person name="Jung M."/>
            <person name="Ginzburg D."/>
            <person name="Zhao K."/>
            <person name="Won S.Y."/>
            <person name="Oh T.-J."/>
            <person name="Yu Y."/>
            <person name="Kim N.-H."/>
            <person name="Lee O.R."/>
            <person name="Lee T.-H."/>
            <person name="Bashyal P."/>
            <person name="Kim T.-S."/>
            <person name="Lee W.-H."/>
            <person name="Kawkins C."/>
            <person name="Kim C.-K."/>
            <person name="Kim J.S."/>
            <person name="Ahn B.O."/>
            <person name="Rhee S.Y."/>
            <person name="Sohng J.K."/>
        </authorList>
    </citation>
    <scope>NUCLEOTIDE SEQUENCE</scope>
    <source>
        <tissue evidence="1">Leaf</tissue>
    </source>
</reference>
<comment type="caution">
    <text evidence="1">The sequence shown here is derived from an EMBL/GenBank/DDBJ whole genome shotgun (WGS) entry which is preliminary data.</text>
</comment>
<dbReference type="EMBL" id="JAAIUW010000008">
    <property type="protein sequence ID" value="KAF7821779.1"/>
    <property type="molecule type" value="Genomic_DNA"/>
</dbReference>
<protein>
    <submittedName>
        <fullName evidence="1">Uncharacterized protein</fullName>
    </submittedName>
</protein>
<dbReference type="Proteomes" id="UP000634136">
    <property type="component" value="Unassembled WGS sequence"/>
</dbReference>
<keyword evidence="2" id="KW-1185">Reference proteome</keyword>
<evidence type="ECO:0000313" key="2">
    <source>
        <dbReference type="Proteomes" id="UP000634136"/>
    </source>
</evidence>
<dbReference type="AlphaFoldDB" id="A0A834WM19"/>
<gene>
    <name evidence="1" type="ORF">G2W53_027234</name>
</gene>
<evidence type="ECO:0000313" key="1">
    <source>
        <dbReference type="EMBL" id="KAF7821779.1"/>
    </source>
</evidence>
<proteinExistence type="predicted"/>
<accession>A0A834WM19</accession>